<sequence length="898" mass="103513">MKVSSKGRNFNGCWTCRNRKVKCDLRKPLCLRCERANLECEGYSVRLSWAPPLAVSEADSALIPLEVFGSHKETDSFQRRSIEFTKFGKESTYLTFAELTGKLDKLESAISKQKLYDYRVGPFSVYKLNNASTRAKRKSEKEDNKSSVKKRLNDGSSRDVHERLKLSKIESSFVHEDLIEYAKLNIFALKGPEYELDEQNMLHILYPKFFPNIDSAPWYASGEKTSLLFKYDNGQLVYTPLCKKLINNFPSINLTFVKINYKYNLWNTTVLPVINSIIGEMICSNANLRFEVTERNDEATDIGELKREIKSCILFLVLSLSAFFQHSGMKSEKTSGKDDLSLTHHGRQQKGERDMILSDNEKEECFAISIELRKKVITLLNYHLDEYDNHMIDDSFEYDNMLLLCIILQLQIDSYFSIFENFELLHAIGEFILKERFSKHEVLSNLSKYLIFTFKIMHIFFESSHSINFFNYSIEEEDEENYRDLKDNYDLTTENDNDDNRNKSYDISIFPKAPVISQESDLADAHSESIRNAANSGSEAISSTISGVPLVFSVQFSQNKTKTSGTRSTGVLNSALGNVIFDEKHNSSNNGEKPKDHKNPVSSTSRDTDKLTTDGRRIENIPTNTRLYIPNIGFQPLAYEEVVHQMCGIPSTLLSLFFRVIHLTNHKKLFSQRGVFPRNFPKMCADIEDLVLNWKLEDSWCLYSEDAVRQHEISDASSDTITPNAATEQPTSYFKAIFNNKASLSSSNSAALQAPRRMSSKKFLSSFHECLYHLVMVFRNSIIVYFCQLIKEDPIHKYRHYITQALYHLDVLSSLKGGLKNSGINISLSFWPVLVCGCDLESEEEQKALIQFWEKEDFGVSNWWRAKQILYEIWHRRREGDSCSWMDMVREWDIVLSL</sequence>
<dbReference type="PROSITE" id="PS00463">
    <property type="entry name" value="ZN2_CY6_FUNGAL_1"/>
    <property type="match status" value="1"/>
</dbReference>
<dbReference type="InParanoid" id="G8XZR0"/>
<reference evidence="7 8" key="1">
    <citation type="journal article" date="2012" name="G3 (Bethesda)">
        <title>Pichia sorbitophila, an interspecies yeast hybrid reveals early steps of genome resolution following polyploidization.</title>
        <authorList>
            <person name="Leh Louis V."/>
            <person name="Despons L."/>
            <person name="Friedrich A."/>
            <person name="Martin T."/>
            <person name="Durrens P."/>
            <person name="Casaregola S."/>
            <person name="Neuveglise C."/>
            <person name="Fairhead C."/>
            <person name="Marck C."/>
            <person name="Cruz J.A."/>
            <person name="Straub M.L."/>
            <person name="Kugler V."/>
            <person name="Sacerdot C."/>
            <person name="Uzunov Z."/>
            <person name="Thierry A."/>
            <person name="Weiss S."/>
            <person name="Bleykasten C."/>
            <person name="De Montigny J."/>
            <person name="Jacques N."/>
            <person name="Jung P."/>
            <person name="Lemaire M."/>
            <person name="Mallet S."/>
            <person name="Morel G."/>
            <person name="Richard G.F."/>
            <person name="Sarkar A."/>
            <person name="Savel G."/>
            <person name="Schacherer J."/>
            <person name="Seret M.L."/>
            <person name="Talla E."/>
            <person name="Samson G."/>
            <person name="Jubin C."/>
            <person name="Poulain J."/>
            <person name="Vacherie B."/>
            <person name="Barbe V."/>
            <person name="Pelletier E."/>
            <person name="Sherman D.J."/>
            <person name="Westhof E."/>
            <person name="Weissenbach J."/>
            <person name="Baret P.V."/>
            <person name="Wincker P."/>
            <person name="Gaillardin C."/>
            <person name="Dujon B."/>
            <person name="Souciet J.L."/>
        </authorList>
    </citation>
    <scope>NUCLEOTIDE SEQUENCE [LARGE SCALE GENOMIC DNA]</scope>
    <source>
        <strain evidence="8">ATCC MYA-4447 / BCRC 22081 / CBS 7064 / NBRC 10061 / NRRL Y-12695</strain>
    </source>
</reference>
<accession>G8XZR0</accession>
<dbReference type="InterPro" id="IPR001138">
    <property type="entry name" value="Zn2Cys6_DnaBD"/>
</dbReference>
<evidence type="ECO:0000256" key="4">
    <source>
        <dbReference type="ARBA" id="ARBA00023242"/>
    </source>
</evidence>
<feature type="region of interest" description="Disordered" evidence="5">
    <location>
        <begin position="582"/>
        <end position="614"/>
    </location>
</feature>
<keyword evidence="4" id="KW-0539">Nucleus</keyword>
<feature type="domain" description="Zn(2)-C6 fungal-type" evidence="6">
    <location>
        <begin position="12"/>
        <end position="40"/>
    </location>
</feature>
<evidence type="ECO:0000313" key="7">
    <source>
        <dbReference type="EMBL" id="CCE87169.1"/>
    </source>
</evidence>
<evidence type="ECO:0000256" key="2">
    <source>
        <dbReference type="ARBA" id="ARBA00023125"/>
    </source>
</evidence>
<dbReference type="EMBL" id="FO082046">
    <property type="protein sequence ID" value="CCE87169.1"/>
    <property type="molecule type" value="Genomic_DNA"/>
</dbReference>
<dbReference type="Gene3D" id="4.10.240.10">
    <property type="entry name" value="Zn(2)-C6 fungal-type DNA-binding domain"/>
    <property type="match status" value="1"/>
</dbReference>
<evidence type="ECO:0000259" key="6">
    <source>
        <dbReference type="PROSITE" id="PS50048"/>
    </source>
</evidence>
<evidence type="ECO:0000256" key="3">
    <source>
        <dbReference type="ARBA" id="ARBA00023163"/>
    </source>
</evidence>
<dbReference type="SUPFAM" id="SSF57701">
    <property type="entry name" value="Zn2/Cys6 DNA-binding domain"/>
    <property type="match status" value="1"/>
</dbReference>
<dbReference type="CDD" id="cd00067">
    <property type="entry name" value="GAL4"/>
    <property type="match status" value="1"/>
</dbReference>
<gene>
    <name evidence="7" type="primary">Piso0_005712</name>
    <name evidence="7" type="ORF">GNLVRS01_PISO0N20935g</name>
</gene>
<dbReference type="InterPro" id="IPR050675">
    <property type="entry name" value="OAF3"/>
</dbReference>
<dbReference type="HOGENOM" id="CLU_009030_1_0_1"/>
<keyword evidence="3" id="KW-0804">Transcription</keyword>
<dbReference type="OrthoDB" id="3477330at2759"/>
<feature type="compositionally biased region" description="Basic and acidic residues" evidence="5">
    <location>
        <begin position="331"/>
        <end position="342"/>
    </location>
</feature>
<proteinExistence type="predicted"/>
<evidence type="ECO:0000256" key="1">
    <source>
        <dbReference type="ARBA" id="ARBA00023015"/>
    </source>
</evidence>
<dbReference type="PROSITE" id="PS50048">
    <property type="entry name" value="ZN2_CY6_FUNGAL_2"/>
    <property type="match status" value="1"/>
</dbReference>
<dbReference type="GO" id="GO:0008270">
    <property type="term" value="F:zinc ion binding"/>
    <property type="evidence" value="ECO:0007669"/>
    <property type="project" value="InterPro"/>
</dbReference>
<organism evidence="7 8">
    <name type="scientific">Pichia sorbitophila (strain ATCC MYA-4447 / BCRC 22081 / CBS 7064 / NBRC 10061 / NRRL Y-12695)</name>
    <name type="common">Hybrid yeast</name>
    <dbReference type="NCBI Taxonomy" id="559304"/>
    <lineage>
        <taxon>Eukaryota</taxon>
        <taxon>Fungi</taxon>
        <taxon>Dikarya</taxon>
        <taxon>Ascomycota</taxon>
        <taxon>Saccharomycotina</taxon>
        <taxon>Pichiomycetes</taxon>
        <taxon>Debaryomycetaceae</taxon>
        <taxon>Millerozyma</taxon>
    </lineage>
</organism>
<dbReference type="AlphaFoldDB" id="G8XZR0"/>
<dbReference type="GO" id="GO:0003677">
    <property type="term" value="F:DNA binding"/>
    <property type="evidence" value="ECO:0007669"/>
    <property type="project" value="UniProtKB-KW"/>
</dbReference>
<dbReference type="InterPro" id="IPR021858">
    <property type="entry name" value="Fun_TF"/>
</dbReference>
<dbReference type="Proteomes" id="UP000005222">
    <property type="component" value="Chromosome N"/>
</dbReference>
<dbReference type="PANTHER" id="PTHR31069:SF32">
    <property type="entry name" value="ARGININE METABOLISM REGULATION PROTEIN II"/>
    <property type="match status" value="1"/>
</dbReference>
<name>G8XZR0_PICSO</name>
<feature type="region of interest" description="Disordered" evidence="5">
    <location>
        <begin position="134"/>
        <end position="156"/>
    </location>
</feature>
<feature type="compositionally biased region" description="Basic and acidic residues" evidence="5">
    <location>
        <begin position="582"/>
        <end position="599"/>
    </location>
</feature>
<evidence type="ECO:0000313" key="8">
    <source>
        <dbReference type="Proteomes" id="UP000005222"/>
    </source>
</evidence>
<dbReference type="STRING" id="559304.G8XZR0"/>
<dbReference type="Pfam" id="PF11951">
    <property type="entry name" value="Fungal_trans_2"/>
    <property type="match status" value="1"/>
</dbReference>
<dbReference type="eggNOG" id="ENOG502QQBG">
    <property type="taxonomic scope" value="Eukaryota"/>
</dbReference>
<dbReference type="InterPro" id="IPR036864">
    <property type="entry name" value="Zn2-C6_fun-type_DNA-bd_sf"/>
</dbReference>
<dbReference type="PANTHER" id="PTHR31069">
    <property type="entry name" value="OLEATE-ACTIVATED TRANSCRIPTION FACTOR 1-RELATED"/>
    <property type="match status" value="1"/>
</dbReference>
<keyword evidence="1" id="KW-0805">Transcription regulation</keyword>
<feature type="compositionally biased region" description="Basic and acidic residues" evidence="5">
    <location>
        <begin position="139"/>
        <end position="156"/>
    </location>
</feature>
<dbReference type="GO" id="GO:0000981">
    <property type="term" value="F:DNA-binding transcription factor activity, RNA polymerase II-specific"/>
    <property type="evidence" value="ECO:0007669"/>
    <property type="project" value="InterPro"/>
</dbReference>
<dbReference type="SMART" id="SM00066">
    <property type="entry name" value="GAL4"/>
    <property type="match status" value="1"/>
</dbReference>
<feature type="region of interest" description="Disordered" evidence="5">
    <location>
        <begin position="331"/>
        <end position="352"/>
    </location>
</feature>
<keyword evidence="2" id="KW-0238">DNA-binding</keyword>
<dbReference type="Pfam" id="PF00172">
    <property type="entry name" value="Zn_clus"/>
    <property type="match status" value="1"/>
</dbReference>
<protein>
    <submittedName>
        <fullName evidence="7">Piso0_005712 protein</fullName>
    </submittedName>
</protein>
<keyword evidence="8" id="KW-1185">Reference proteome</keyword>
<evidence type="ECO:0000256" key="5">
    <source>
        <dbReference type="SAM" id="MobiDB-lite"/>
    </source>
</evidence>